<evidence type="ECO:0000256" key="1">
    <source>
        <dbReference type="SAM" id="MobiDB-lite"/>
    </source>
</evidence>
<dbReference type="InterPro" id="IPR011460">
    <property type="entry name" value="Lcl_C"/>
</dbReference>
<evidence type="ECO:0000313" key="3">
    <source>
        <dbReference type="EMBL" id="NDP47566.1"/>
    </source>
</evidence>
<dbReference type="Pfam" id="PF07603">
    <property type="entry name" value="Lcl_C"/>
    <property type="match status" value="2"/>
</dbReference>
<reference evidence="3 4" key="1">
    <citation type="submission" date="2019-09" db="EMBL/GenBank/DDBJ databases">
        <title>H2 Metabolism Revealed by Metagenomic Analysis in Subglacial Sediment of East Antarctica.</title>
        <authorList>
            <person name="Yang Z."/>
            <person name="Zhang Y."/>
            <person name="Lv Y."/>
            <person name="Yan W."/>
            <person name="Xiao X."/>
            <person name="Sun B."/>
            <person name="Ma H."/>
        </authorList>
    </citation>
    <scope>NUCLEOTIDE SEQUENCE [LARGE SCALE GENOMIC DNA]</scope>
    <source>
        <strain evidence="3">Bin2_2</strain>
    </source>
</reference>
<feature type="domain" description="Lcl C-terminal" evidence="2">
    <location>
        <begin position="83"/>
        <end position="199"/>
    </location>
</feature>
<dbReference type="PANTHER" id="PTHR35812:SF1">
    <property type="entry name" value="LIPOPROTEIN"/>
    <property type="match status" value="1"/>
</dbReference>
<evidence type="ECO:0000259" key="2">
    <source>
        <dbReference type="Pfam" id="PF07603"/>
    </source>
</evidence>
<evidence type="ECO:0000313" key="4">
    <source>
        <dbReference type="Proteomes" id="UP000483432"/>
    </source>
</evidence>
<feature type="region of interest" description="Disordered" evidence="1">
    <location>
        <begin position="1"/>
        <end position="28"/>
    </location>
</feature>
<organism evidence="3 4">
    <name type="scientific">Sulfuriferula multivorans</name>
    <dbReference type="NCBI Taxonomy" id="1559896"/>
    <lineage>
        <taxon>Bacteria</taxon>
        <taxon>Pseudomonadati</taxon>
        <taxon>Pseudomonadota</taxon>
        <taxon>Betaproteobacteria</taxon>
        <taxon>Nitrosomonadales</taxon>
        <taxon>Sulfuricellaceae</taxon>
        <taxon>Sulfuriferula</taxon>
    </lineage>
</organism>
<name>A0A7C9P2S2_9PROT</name>
<dbReference type="Proteomes" id="UP000483432">
    <property type="component" value="Unassembled WGS sequence"/>
</dbReference>
<comment type="caution">
    <text evidence="3">The sequence shown here is derived from an EMBL/GenBank/DDBJ whole genome shotgun (WGS) entry which is preliminary data.</text>
</comment>
<sequence length="372" mass="41085">MTAGQNGPTKSGWRPPPRTQRISVKKAEPDPRTAIVSCAVTGQNACYDSEGTTIPCDRSGQDAAVRSGTPWPVPRFQHTANSIIDRLTNLEWWHDASVAGFPLNWDEAFEFIAGINRDAQGGHTDWRLPNRRELHSLIDYGRHRPSLPADLSASNVFQSWYWTSSTAAIHPTHAWYIDLAGGRLFYGGKDQSYMVWPVRGHDSALAITGQHRCFDARGAPIDCGGTGQDGGIRSGREWPQTRFASRPEGTLDQLTGLVWHPQGGVGGLMNWDEALACVQALNNALPSGPNWRLPNINELESLVDADRDRPALPAEHPFTHTEEVYWSSTTSVFEPDWAWALYLEKGALGVGHKPFARFAVWPVRSDAIVSLS</sequence>
<dbReference type="EMBL" id="JAAFGW010000039">
    <property type="protein sequence ID" value="NDP47566.1"/>
    <property type="molecule type" value="Genomic_DNA"/>
</dbReference>
<dbReference type="PANTHER" id="PTHR35812">
    <property type="entry name" value="LIPOPROTEIN"/>
    <property type="match status" value="1"/>
</dbReference>
<accession>A0A7C9P2S2</accession>
<protein>
    <submittedName>
        <fullName evidence="3">DUF1566 domain-containing protein</fullName>
    </submittedName>
</protein>
<feature type="domain" description="Lcl C-terminal" evidence="2">
    <location>
        <begin position="250"/>
        <end position="364"/>
    </location>
</feature>
<dbReference type="AlphaFoldDB" id="A0A7C9P2S2"/>
<gene>
    <name evidence="3" type="ORF">GZ085_04080</name>
</gene>
<proteinExistence type="predicted"/>